<accession>A0A5B7H3K6</accession>
<feature type="region of interest" description="Disordered" evidence="1">
    <location>
        <begin position="1"/>
        <end position="37"/>
    </location>
</feature>
<dbReference type="EMBL" id="VSRR010021141">
    <property type="protein sequence ID" value="MPC63688.1"/>
    <property type="molecule type" value="Genomic_DNA"/>
</dbReference>
<dbReference type="AlphaFoldDB" id="A0A5B7H3K6"/>
<evidence type="ECO:0000256" key="1">
    <source>
        <dbReference type="SAM" id="MobiDB-lite"/>
    </source>
</evidence>
<reference evidence="2 3" key="1">
    <citation type="submission" date="2019-05" db="EMBL/GenBank/DDBJ databases">
        <title>Another draft genome of Portunus trituberculatus and its Hox gene families provides insights of decapod evolution.</title>
        <authorList>
            <person name="Jeong J.-H."/>
            <person name="Song I."/>
            <person name="Kim S."/>
            <person name="Choi T."/>
            <person name="Kim D."/>
            <person name="Ryu S."/>
            <person name="Kim W."/>
        </authorList>
    </citation>
    <scope>NUCLEOTIDE SEQUENCE [LARGE SCALE GENOMIC DNA]</scope>
    <source>
        <tissue evidence="2">Muscle</tissue>
    </source>
</reference>
<evidence type="ECO:0000313" key="2">
    <source>
        <dbReference type="EMBL" id="MPC63688.1"/>
    </source>
</evidence>
<protein>
    <submittedName>
        <fullName evidence="2">Uncharacterized protein</fullName>
    </submittedName>
</protein>
<sequence>MMFSVPYRAPPISRLHDDEGRGARVPGGCDGNSRDFDGARVKRAEEGVEKTSPGRLGGATLAPLRQRVDGSF</sequence>
<dbReference type="Proteomes" id="UP000324222">
    <property type="component" value="Unassembled WGS sequence"/>
</dbReference>
<organism evidence="2 3">
    <name type="scientific">Portunus trituberculatus</name>
    <name type="common">Swimming crab</name>
    <name type="synonym">Neptunus trituberculatus</name>
    <dbReference type="NCBI Taxonomy" id="210409"/>
    <lineage>
        <taxon>Eukaryota</taxon>
        <taxon>Metazoa</taxon>
        <taxon>Ecdysozoa</taxon>
        <taxon>Arthropoda</taxon>
        <taxon>Crustacea</taxon>
        <taxon>Multicrustacea</taxon>
        <taxon>Malacostraca</taxon>
        <taxon>Eumalacostraca</taxon>
        <taxon>Eucarida</taxon>
        <taxon>Decapoda</taxon>
        <taxon>Pleocyemata</taxon>
        <taxon>Brachyura</taxon>
        <taxon>Eubrachyura</taxon>
        <taxon>Portunoidea</taxon>
        <taxon>Portunidae</taxon>
        <taxon>Portuninae</taxon>
        <taxon>Portunus</taxon>
    </lineage>
</organism>
<keyword evidence="3" id="KW-1185">Reference proteome</keyword>
<comment type="caution">
    <text evidence="2">The sequence shown here is derived from an EMBL/GenBank/DDBJ whole genome shotgun (WGS) entry which is preliminary data.</text>
</comment>
<proteinExistence type="predicted"/>
<gene>
    <name evidence="2" type="ORF">E2C01_057790</name>
</gene>
<name>A0A5B7H3K6_PORTR</name>
<evidence type="ECO:0000313" key="3">
    <source>
        <dbReference type="Proteomes" id="UP000324222"/>
    </source>
</evidence>